<comment type="caution">
    <text evidence="1">The sequence shown here is derived from an EMBL/GenBank/DDBJ whole genome shotgun (WGS) entry which is preliminary data.</text>
</comment>
<dbReference type="Proteomes" id="UP000306319">
    <property type="component" value="Unassembled WGS sequence"/>
</dbReference>
<accession>A0AC61RDL4</accession>
<dbReference type="EMBL" id="SRYB01000041">
    <property type="protein sequence ID" value="TGY76353.1"/>
    <property type="molecule type" value="Genomic_DNA"/>
</dbReference>
<gene>
    <name evidence="1" type="ORF">E5331_18370</name>
</gene>
<evidence type="ECO:0000313" key="2">
    <source>
        <dbReference type="Proteomes" id="UP000306319"/>
    </source>
</evidence>
<protein>
    <submittedName>
        <fullName evidence="1">GLPGLI family protein</fullName>
    </submittedName>
</protein>
<keyword evidence="2" id="KW-1185">Reference proteome</keyword>
<evidence type="ECO:0000313" key="1">
    <source>
        <dbReference type="EMBL" id="TGY76353.1"/>
    </source>
</evidence>
<reference evidence="1" key="1">
    <citation type="submission" date="2019-04" db="EMBL/GenBank/DDBJ databases">
        <title>Microbes associate with the intestines of laboratory mice.</title>
        <authorList>
            <person name="Navarre W."/>
            <person name="Wong E."/>
            <person name="Huang K."/>
            <person name="Tropini C."/>
            <person name="Ng K."/>
            <person name="Yu B."/>
        </authorList>
    </citation>
    <scope>NUCLEOTIDE SEQUENCE</scope>
    <source>
        <strain evidence="1">NM04_E33</strain>
    </source>
</reference>
<name>A0AC61RDL4_9BACT</name>
<sequence>MGYMKNRLFILVIIFFSVLICRGELLKLHHTSINVVDTAYNEVVYVHIAVDPYKKNPRVTYEMLSIGRRFHKYGGYDDYQCDSTFMSNPDFKPNHEEYVEWARQFEETLQDVIINLETNTLDYYYNKFWYCNRYSEPVPEFAWELEDGEEDVIGYRCRKARVKWRGREWTAWYSDIPVDAGPWKFRGLPGLILKMEDASGQHKIEAIGTKDDVYPMGYVDSLYSRRTREFAQKAEKDYCENFGKIIADSGMLLEPEEELKRLRRSNKRRFYAPIEIVGAE</sequence>
<proteinExistence type="predicted"/>
<organism evidence="1 2">
    <name type="scientific">Lepagella muris</name>
    <dbReference type="NCBI Taxonomy" id="3032870"/>
    <lineage>
        <taxon>Bacteria</taxon>
        <taxon>Pseudomonadati</taxon>
        <taxon>Bacteroidota</taxon>
        <taxon>Bacteroidia</taxon>
        <taxon>Bacteroidales</taxon>
        <taxon>Muribaculaceae</taxon>
        <taxon>Lepagella</taxon>
    </lineage>
</organism>